<sequence>MVKVSVIIPVYNSGKYIRDCLDSVLDQTLKDIEIICVNDGSSDDSLEILEEYAGKDKRLIVINNVENAGVTKSRNIGLETSLGEYIFFIDSDDWIGIDLIENLYSLACEFKVDAVLGAMTLVWEGRSEERPNRLKEGLYVGEEKVSSLQNIYDIDNKEQMLKWSIWGNLFKKNKYYRHQIKVDERIKIGEDIAALIPFIMDSKSIYLTNITSYYYRQHGASTIHSNSSKAMDYYYLWEYLKPYLESKPIIKRQIKHICCAGIEIDYVNILNLKKQNFYMFPYELIPPHSRVVIFGAGLVGQAYYRQLKINNYCKVELMVDNNYEKNADEKYPVVSPSLIINTTYDYILIAVLNEELSKEIYNQLLCVHEVPKDNIITYIPKMITDFIDLRWQC</sequence>
<dbReference type="InterPro" id="IPR001173">
    <property type="entry name" value="Glyco_trans_2-like"/>
</dbReference>
<dbReference type="RefSeq" id="WP_349946611.1">
    <property type="nucleotide sequence ID" value="NZ_CP157940.1"/>
</dbReference>
<proteinExistence type="predicted"/>
<dbReference type="EMBL" id="CP157940">
    <property type="protein sequence ID" value="XBS54154.1"/>
    <property type="molecule type" value="Genomic_DNA"/>
</dbReference>
<feature type="domain" description="Glycosyltransferase 2-like" evidence="1">
    <location>
        <begin position="5"/>
        <end position="134"/>
    </location>
</feature>
<dbReference type="GO" id="GO:0016758">
    <property type="term" value="F:hexosyltransferase activity"/>
    <property type="evidence" value="ECO:0007669"/>
    <property type="project" value="UniProtKB-ARBA"/>
</dbReference>
<dbReference type="AlphaFoldDB" id="A0AAU7PPH6"/>
<accession>A0AAU7PPH6</accession>
<gene>
    <name evidence="2" type="ORF">ABFV83_20560</name>
</gene>
<dbReference type="PANTHER" id="PTHR22916:SF3">
    <property type="entry name" value="UDP-GLCNAC:BETAGAL BETA-1,3-N-ACETYLGLUCOSAMINYLTRANSFERASE-LIKE PROTEIN 1"/>
    <property type="match status" value="1"/>
</dbReference>
<name>A0AAU7PPH6_9FIRM</name>
<dbReference type="PANTHER" id="PTHR22916">
    <property type="entry name" value="GLYCOSYLTRANSFERASE"/>
    <property type="match status" value="1"/>
</dbReference>
<keyword evidence="2" id="KW-0808">Transferase</keyword>
<protein>
    <submittedName>
        <fullName evidence="2">Glycosyltransferase family 2 protein</fullName>
        <ecNumber evidence="2">2.4.-.-</ecNumber>
    </submittedName>
</protein>
<dbReference type="Pfam" id="PF00535">
    <property type="entry name" value="Glycos_transf_2"/>
    <property type="match status" value="1"/>
</dbReference>
<dbReference type="Gene3D" id="3.40.50.720">
    <property type="entry name" value="NAD(P)-binding Rossmann-like Domain"/>
    <property type="match status" value="1"/>
</dbReference>
<evidence type="ECO:0000259" key="1">
    <source>
        <dbReference type="Pfam" id="PF00535"/>
    </source>
</evidence>
<keyword evidence="2" id="KW-0328">Glycosyltransferase</keyword>
<organism evidence="2">
    <name type="scientific">Lacrimispora sp. BS-2</name>
    <dbReference type="NCBI Taxonomy" id="3151850"/>
    <lineage>
        <taxon>Bacteria</taxon>
        <taxon>Bacillati</taxon>
        <taxon>Bacillota</taxon>
        <taxon>Clostridia</taxon>
        <taxon>Lachnospirales</taxon>
        <taxon>Lachnospiraceae</taxon>
        <taxon>Lacrimispora</taxon>
    </lineage>
</organism>
<dbReference type="SUPFAM" id="SSF53448">
    <property type="entry name" value="Nucleotide-diphospho-sugar transferases"/>
    <property type="match status" value="1"/>
</dbReference>
<reference evidence="2" key="1">
    <citation type="submission" date="2024-06" db="EMBL/GenBank/DDBJ databases">
        <title>Lacrimispora cavernae sp. nov., a novel anaerobe isolated from bat guano pile inside a cave.</title>
        <authorList>
            <person name="Miller S.L."/>
            <person name="Lu N."/>
            <person name="King J."/>
            <person name="Sankaranarayanan K."/>
            <person name="Lawson P.A."/>
        </authorList>
    </citation>
    <scope>NUCLEOTIDE SEQUENCE</scope>
    <source>
        <strain evidence="2">BS-2</strain>
    </source>
</reference>
<evidence type="ECO:0000313" key="2">
    <source>
        <dbReference type="EMBL" id="XBS54154.1"/>
    </source>
</evidence>
<dbReference type="EC" id="2.4.-.-" evidence="2"/>
<dbReference type="InterPro" id="IPR029044">
    <property type="entry name" value="Nucleotide-diphossugar_trans"/>
</dbReference>
<dbReference type="Gene3D" id="3.90.550.10">
    <property type="entry name" value="Spore Coat Polysaccharide Biosynthesis Protein SpsA, Chain A"/>
    <property type="match status" value="1"/>
</dbReference>
<dbReference type="CDD" id="cd00761">
    <property type="entry name" value="Glyco_tranf_GTA_type"/>
    <property type="match status" value="1"/>
</dbReference>